<dbReference type="Proteomes" id="UP000054308">
    <property type="component" value="Unassembled WGS sequence"/>
</dbReference>
<dbReference type="Gene3D" id="2.40.10.10">
    <property type="entry name" value="Trypsin-like serine proteases"/>
    <property type="match status" value="1"/>
</dbReference>
<gene>
    <name evidence="1" type="ORF">N300_13673</name>
</gene>
<feature type="non-terminal residue" evidence="1">
    <location>
        <position position="36"/>
    </location>
</feature>
<sequence>AGCGVPTFSPSVRSGERIVNGETAVPGSWPWQVSLQ</sequence>
<organism evidence="1 2">
    <name type="scientific">Calypte anna</name>
    <name type="common">Anna's hummingbird</name>
    <name type="synonym">Archilochus anna</name>
    <dbReference type="NCBI Taxonomy" id="9244"/>
    <lineage>
        <taxon>Eukaryota</taxon>
        <taxon>Metazoa</taxon>
        <taxon>Chordata</taxon>
        <taxon>Craniata</taxon>
        <taxon>Vertebrata</taxon>
        <taxon>Euteleostomi</taxon>
        <taxon>Archelosauria</taxon>
        <taxon>Archosauria</taxon>
        <taxon>Dinosauria</taxon>
        <taxon>Saurischia</taxon>
        <taxon>Theropoda</taxon>
        <taxon>Coelurosauria</taxon>
        <taxon>Aves</taxon>
        <taxon>Neognathae</taxon>
        <taxon>Neoaves</taxon>
        <taxon>Strisores</taxon>
        <taxon>Apodiformes</taxon>
        <taxon>Trochilidae</taxon>
        <taxon>Calypte</taxon>
    </lineage>
</organism>
<feature type="non-terminal residue" evidence="1">
    <location>
        <position position="1"/>
    </location>
</feature>
<evidence type="ECO:0000313" key="1">
    <source>
        <dbReference type="EMBL" id="KFP01985.1"/>
    </source>
</evidence>
<evidence type="ECO:0000313" key="2">
    <source>
        <dbReference type="Proteomes" id="UP000054308"/>
    </source>
</evidence>
<keyword evidence="2" id="KW-1185">Reference proteome</keyword>
<reference evidence="1 2" key="1">
    <citation type="submission" date="2014-04" db="EMBL/GenBank/DDBJ databases">
        <title>Genome evolution of avian class.</title>
        <authorList>
            <person name="Zhang G."/>
            <person name="Li C."/>
        </authorList>
    </citation>
    <scope>NUCLEOTIDE SEQUENCE [LARGE SCALE GENOMIC DNA]</scope>
    <source>
        <strain evidence="1">BGI_N300</strain>
    </source>
</reference>
<protein>
    <submittedName>
        <fullName evidence="1">Chymotrypsinogen B</fullName>
    </submittedName>
</protein>
<name>A0A091I3K4_CALAN</name>
<dbReference type="EMBL" id="KL218076">
    <property type="protein sequence ID" value="KFP01985.1"/>
    <property type="molecule type" value="Genomic_DNA"/>
</dbReference>
<dbReference type="InterPro" id="IPR009003">
    <property type="entry name" value="Peptidase_S1_PA"/>
</dbReference>
<accession>A0A091I3K4</accession>
<proteinExistence type="predicted"/>
<dbReference type="STRING" id="9244.A0A091I3K4"/>
<dbReference type="SUPFAM" id="SSF50494">
    <property type="entry name" value="Trypsin-like serine proteases"/>
    <property type="match status" value="1"/>
</dbReference>
<dbReference type="InterPro" id="IPR043504">
    <property type="entry name" value="Peptidase_S1_PA_chymotrypsin"/>
</dbReference>
<dbReference type="AlphaFoldDB" id="A0A091I3K4"/>